<evidence type="ECO:0000259" key="6">
    <source>
        <dbReference type="Pfam" id="PF04542"/>
    </source>
</evidence>
<feature type="domain" description="RNA polymerase sigma factor 70 region 4 type 2" evidence="7">
    <location>
        <begin position="156"/>
        <end position="208"/>
    </location>
</feature>
<organism evidence="8 9">
    <name type="scientific">Variovorax dokdonensis</name>
    <dbReference type="NCBI Taxonomy" id="344883"/>
    <lineage>
        <taxon>Bacteria</taxon>
        <taxon>Pseudomonadati</taxon>
        <taxon>Pseudomonadota</taxon>
        <taxon>Betaproteobacteria</taxon>
        <taxon>Burkholderiales</taxon>
        <taxon>Comamonadaceae</taxon>
        <taxon>Variovorax</taxon>
    </lineage>
</organism>
<proteinExistence type="inferred from homology"/>
<evidence type="ECO:0000256" key="1">
    <source>
        <dbReference type="ARBA" id="ARBA00010641"/>
    </source>
</evidence>
<dbReference type="InterPro" id="IPR007627">
    <property type="entry name" value="RNA_pol_sigma70_r2"/>
</dbReference>
<dbReference type="EMBL" id="JASZYV010000001">
    <property type="protein sequence ID" value="MDM0043095.1"/>
    <property type="molecule type" value="Genomic_DNA"/>
</dbReference>
<dbReference type="Pfam" id="PF08281">
    <property type="entry name" value="Sigma70_r4_2"/>
    <property type="match status" value="1"/>
</dbReference>
<evidence type="ECO:0000256" key="2">
    <source>
        <dbReference type="ARBA" id="ARBA00023015"/>
    </source>
</evidence>
<dbReference type="NCBIfam" id="TIGR02937">
    <property type="entry name" value="sigma70-ECF"/>
    <property type="match status" value="1"/>
</dbReference>
<dbReference type="SUPFAM" id="SSF88946">
    <property type="entry name" value="Sigma2 domain of RNA polymerase sigma factors"/>
    <property type="match status" value="1"/>
</dbReference>
<evidence type="ECO:0000256" key="5">
    <source>
        <dbReference type="ARBA" id="ARBA00023163"/>
    </source>
</evidence>
<dbReference type="CDD" id="cd06171">
    <property type="entry name" value="Sigma70_r4"/>
    <property type="match status" value="1"/>
</dbReference>
<dbReference type="InterPro" id="IPR013249">
    <property type="entry name" value="RNA_pol_sigma70_r4_t2"/>
</dbReference>
<dbReference type="SUPFAM" id="SSF88659">
    <property type="entry name" value="Sigma3 and sigma4 domains of RNA polymerase sigma factors"/>
    <property type="match status" value="1"/>
</dbReference>
<name>A0ABT7N5A1_9BURK</name>
<dbReference type="PANTHER" id="PTHR43133">
    <property type="entry name" value="RNA POLYMERASE ECF-TYPE SIGMA FACTO"/>
    <property type="match status" value="1"/>
</dbReference>
<protein>
    <submittedName>
        <fullName evidence="8">Sigma-70 family RNA polymerase sigma factor</fullName>
    </submittedName>
</protein>
<comment type="similarity">
    <text evidence="1">Belongs to the sigma-70 factor family. ECF subfamily.</text>
</comment>
<dbReference type="InterPro" id="IPR014284">
    <property type="entry name" value="RNA_pol_sigma-70_dom"/>
</dbReference>
<evidence type="ECO:0000313" key="9">
    <source>
        <dbReference type="Proteomes" id="UP001174908"/>
    </source>
</evidence>
<evidence type="ECO:0000259" key="7">
    <source>
        <dbReference type="Pfam" id="PF08281"/>
    </source>
</evidence>
<dbReference type="Proteomes" id="UP001174908">
    <property type="component" value="Unassembled WGS sequence"/>
</dbReference>
<reference evidence="8" key="1">
    <citation type="submission" date="2023-06" db="EMBL/GenBank/DDBJ databases">
        <authorList>
            <person name="Jiang Y."/>
            <person name="Liu Q."/>
        </authorList>
    </citation>
    <scope>NUCLEOTIDE SEQUENCE</scope>
    <source>
        <strain evidence="8">CGMCC 1.12089</strain>
    </source>
</reference>
<feature type="domain" description="RNA polymerase sigma-70 region 2" evidence="6">
    <location>
        <begin position="35"/>
        <end position="105"/>
    </location>
</feature>
<gene>
    <name evidence="8" type="ORF">QTH91_01245</name>
</gene>
<dbReference type="InterPro" id="IPR036388">
    <property type="entry name" value="WH-like_DNA-bd_sf"/>
</dbReference>
<keyword evidence="3" id="KW-0731">Sigma factor</keyword>
<dbReference type="PANTHER" id="PTHR43133:SF8">
    <property type="entry name" value="RNA POLYMERASE SIGMA FACTOR HI_1459-RELATED"/>
    <property type="match status" value="1"/>
</dbReference>
<evidence type="ECO:0000256" key="4">
    <source>
        <dbReference type="ARBA" id="ARBA00023125"/>
    </source>
</evidence>
<accession>A0ABT7N5A1</accession>
<keyword evidence="2" id="KW-0805">Transcription regulation</keyword>
<dbReference type="Gene3D" id="1.10.10.10">
    <property type="entry name" value="Winged helix-like DNA-binding domain superfamily/Winged helix DNA-binding domain"/>
    <property type="match status" value="1"/>
</dbReference>
<comment type="caution">
    <text evidence="8">The sequence shown here is derived from an EMBL/GenBank/DDBJ whole genome shotgun (WGS) entry which is preliminary data.</text>
</comment>
<dbReference type="InterPro" id="IPR013324">
    <property type="entry name" value="RNA_pol_sigma_r3/r4-like"/>
</dbReference>
<dbReference type="Pfam" id="PF04542">
    <property type="entry name" value="Sigma70_r2"/>
    <property type="match status" value="1"/>
</dbReference>
<dbReference type="RefSeq" id="WP_286658219.1">
    <property type="nucleotide sequence ID" value="NZ_JASZYV010000001.1"/>
</dbReference>
<sequence length="223" mass="24998">MLEPDAAIAELHEAMPDEALMRAFADGDSRAFDVLYGRHEGALYRFVRRLLGVRLAAEVDEVFQETWFRIVAARESFAPQGARWRTWAFTIAHNLAMDRLRVSGREVVLAHGDDDEEGGDGAEALRAFRRARSAGHGAEAAHPSAEELAFWRAAGRRLLACLDELPDDQRAAFLLRNEEGVAVEDIAQMQEVEFETVRSRLRYGLKKLRACMATYLEALGPRA</sequence>
<keyword evidence="4" id="KW-0238">DNA-binding</keyword>
<dbReference type="Gene3D" id="1.10.1740.10">
    <property type="match status" value="1"/>
</dbReference>
<keyword evidence="5" id="KW-0804">Transcription</keyword>
<dbReference type="InterPro" id="IPR013325">
    <property type="entry name" value="RNA_pol_sigma_r2"/>
</dbReference>
<keyword evidence="9" id="KW-1185">Reference proteome</keyword>
<dbReference type="InterPro" id="IPR039425">
    <property type="entry name" value="RNA_pol_sigma-70-like"/>
</dbReference>
<evidence type="ECO:0000313" key="8">
    <source>
        <dbReference type="EMBL" id="MDM0043095.1"/>
    </source>
</evidence>
<evidence type="ECO:0000256" key="3">
    <source>
        <dbReference type="ARBA" id="ARBA00023082"/>
    </source>
</evidence>